<sequence length="717" mass="81900">MLSLSLQGILILFAPFRKRTSRPWLIFLIWSTYLLADFIALFTIGLISQKQGDNLMKINSKRSMTNVASTAHNRNRKGDGDLFTLWAPFCLLHLGGPDTITAFSLQDNSLWVRHLAGLIIQVVVAVYTFVQSLPENKLWLPISFVLVAGIVKYAERTRALYLANLDTFQANPGPNYVKLMQALVVHRQARVPSRILMVPGQRKKKSVVEENTTKRLNKLDDITVVQHAYYFFLNFMNLIVDQLVLLISDRDESRQYFHDISSEDAFKVLSVELNFFYEVLYTKAVVVHCKAGYFFRFMSSVLIVVALSLFYSMEKHGFRSINVKITYILFGGAIALDLMGFFMFVFSDWTVVVLGKKLKNKDSLLASALIKCLKLKCPNSLKPESTNGKAVSRTCGSSSTLSSCLFRRWSGSVSLYNFMDYFRKELPKEKVPKIICYWRTFYMEVIRVMGLNEFKDGKYATRQRMGQDLWNFIFEELQEKSRLTDNPRASEIMSLKRGDWILGHIDFIRSDVIDYYINEIDYDQSLLVWHIATELIYNKKVPKANSHREISKTLSDYMMYLLKMQPTLMSAVAGVAKKTFQDTCAEGLRFFGRSTARGLMSMKKDEAYTRILDAETEYSKLAAVMGNTGSKSVLFHACGLAKELLRDEKMNWTNLSQVWVGLLSYAACRCSSTPHLELLGKGGQLITYVWLLMAHFGIGKQLYVTDTNARAKLIVGL</sequence>
<feature type="transmembrane region" description="Helical" evidence="1">
    <location>
        <begin position="137"/>
        <end position="154"/>
    </location>
</feature>
<keyword evidence="4" id="KW-1185">Reference proteome</keyword>
<keyword evidence="1" id="KW-1133">Transmembrane helix</keyword>
<feature type="transmembrane region" description="Helical" evidence="1">
    <location>
        <begin position="27"/>
        <end position="47"/>
    </location>
</feature>
<evidence type="ECO:0000313" key="3">
    <source>
        <dbReference type="EMBL" id="GMN52396.1"/>
    </source>
</evidence>
<dbReference type="Pfam" id="PF04578">
    <property type="entry name" value="DUF594"/>
    <property type="match status" value="1"/>
</dbReference>
<keyword evidence="1" id="KW-0812">Transmembrane</keyword>
<proteinExistence type="predicted"/>
<dbReference type="InterPro" id="IPR025315">
    <property type="entry name" value="DUF4220"/>
</dbReference>
<feature type="domain" description="DUF4220" evidence="2">
    <location>
        <begin position="30"/>
        <end position="421"/>
    </location>
</feature>
<dbReference type="InterPro" id="IPR007658">
    <property type="entry name" value="DUF594"/>
</dbReference>
<dbReference type="EMBL" id="BTGU01000041">
    <property type="protein sequence ID" value="GMN52396.1"/>
    <property type="molecule type" value="Genomic_DNA"/>
</dbReference>
<feature type="transmembrane region" description="Helical" evidence="1">
    <location>
        <begin position="111"/>
        <end position="130"/>
    </location>
</feature>
<accession>A0AA88AV04</accession>
<comment type="caution">
    <text evidence="3">The sequence shown here is derived from an EMBL/GenBank/DDBJ whole genome shotgun (WGS) entry which is preliminary data.</text>
</comment>
<dbReference type="Proteomes" id="UP001187192">
    <property type="component" value="Unassembled WGS sequence"/>
</dbReference>
<evidence type="ECO:0000259" key="2">
    <source>
        <dbReference type="Pfam" id="PF13968"/>
    </source>
</evidence>
<dbReference type="AlphaFoldDB" id="A0AA88AV04"/>
<gene>
    <name evidence="3" type="ORF">TIFTF001_021537</name>
</gene>
<protein>
    <recommendedName>
        <fullName evidence="2">DUF4220 domain-containing protein</fullName>
    </recommendedName>
</protein>
<feature type="transmembrane region" description="Helical" evidence="1">
    <location>
        <begin position="293"/>
        <end position="313"/>
    </location>
</feature>
<evidence type="ECO:0000313" key="4">
    <source>
        <dbReference type="Proteomes" id="UP001187192"/>
    </source>
</evidence>
<feature type="transmembrane region" description="Helical" evidence="1">
    <location>
        <begin position="228"/>
        <end position="247"/>
    </location>
</feature>
<name>A0AA88AV04_FICCA</name>
<reference evidence="3" key="1">
    <citation type="submission" date="2023-07" db="EMBL/GenBank/DDBJ databases">
        <title>draft genome sequence of fig (Ficus carica).</title>
        <authorList>
            <person name="Takahashi T."/>
            <person name="Nishimura K."/>
        </authorList>
    </citation>
    <scope>NUCLEOTIDE SEQUENCE</scope>
</reference>
<organism evidence="3 4">
    <name type="scientific">Ficus carica</name>
    <name type="common">Common fig</name>
    <dbReference type="NCBI Taxonomy" id="3494"/>
    <lineage>
        <taxon>Eukaryota</taxon>
        <taxon>Viridiplantae</taxon>
        <taxon>Streptophyta</taxon>
        <taxon>Embryophyta</taxon>
        <taxon>Tracheophyta</taxon>
        <taxon>Spermatophyta</taxon>
        <taxon>Magnoliopsida</taxon>
        <taxon>eudicotyledons</taxon>
        <taxon>Gunneridae</taxon>
        <taxon>Pentapetalae</taxon>
        <taxon>rosids</taxon>
        <taxon>fabids</taxon>
        <taxon>Rosales</taxon>
        <taxon>Moraceae</taxon>
        <taxon>Ficeae</taxon>
        <taxon>Ficus</taxon>
    </lineage>
</organism>
<feature type="transmembrane region" description="Helical" evidence="1">
    <location>
        <begin position="325"/>
        <end position="354"/>
    </location>
</feature>
<evidence type="ECO:0000256" key="1">
    <source>
        <dbReference type="SAM" id="Phobius"/>
    </source>
</evidence>
<dbReference type="Pfam" id="PF13968">
    <property type="entry name" value="DUF4220"/>
    <property type="match status" value="1"/>
</dbReference>
<keyword evidence="1" id="KW-0472">Membrane</keyword>
<dbReference type="PANTHER" id="PTHR31325">
    <property type="entry name" value="OS01G0798800 PROTEIN-RELATED"/>
    <property type="match status" value="1"/>
</dbReference>